<dbReference type="Proteomes" id="UP000006038">
    <property type="component" value="Unassembled WGS sequence"/>
</dbReference>
<protein>
    <recommendedName>
        <fullName evidence="4">Aminotransferase-like plant mobile domain-containing protein</fullName>
    </recommendedName>
</protein>
<dbReference type="EnsemblPlants" id="OB0043G10090.1">
    <property type="protein sequence ID" value="OB0043G10090.1"/>
    <property type="gene ID" value="OB0043G10090"/>
</dbReference>
<evidence type="ECO:0000313" key="3">
    <source>
        <dbReference type="Proteomes" id="UP000006038"/>
    </source>
</evidence>
<dbReference type="AlphaFoldDB" id="J3KU75"/>
<sequence>MNARLGLVMKQANLTHCSAAIEFEACCALSPTRHETHHEKLEEIGLDALAFMSLSSLEKPDLIRWLMDNIDPDTMCLSLDDVRKIQITPREVHLVMGTPLRGRISIPSNQVLRLVHDSITQELGFPSKSHIAAKHMIQALKSRPDDPEVVRFFIMVMMLKLLLPITDFYVPKSDVWVASDLERVASIDWSKAVFEAIRDNVRCWRRTPGSSITSCVIFMAVLYVDNLLPPQDIAMDMMFTPRIHMYTKYIVEQLVVADCDSADAGAPMFGNLLEQRVGLVQSIQEYDKQAKECAAEIEDNSGWSLTNNNCYVNEPLTPYRTVGRRKYQPAARMNLSEQTRAIDAIQNSRTAQVPTGGLDVFIRTDTQVADNLYPIDEQPEQEEVVQQQVQDVPQQQQVQSQDQHQQQLLYNTISP</sequence>
<evidence type="ECO:0008006" key="4">
    <source>
        <dbReference type="Google" id="ProtNLM"/>
    </source>
</evidence>
<dbReference type="PANTHER" id="PTHR34835:SF81">
    <property type="entry name" value="OS06G0475900 PROTEIN"/>
    <property type="match status" value="1"/>
</dbReference>
<proteinExistence type="predicted"/>
<dbReference type="STRING" id="4533.J3KU75"/>
<dbReference type="PANTHER" id="PTHR34835">
    <property type="entry name" value="OS07G0283600 PROTEIN-RELATED"/>
    <property type="match status" value="1"/>
</dbReference>
<accession>J3KU75</accession>
<evidence type="ECO:0000313" key="2">
    <source>
        <dbReference type="EnsemblPlants" id="OB0043G10090.1"/>
    </source>
</evidence>
<dbReference type="HOGENOM" id="CLU_662895_0_0_1"/>
<feature type="compositionally biased region" description="Low complexity" evidence="1">
    <location>
        <begin position="395"/>
        <end position="407"/>
    </location>
</feature>
<keyword evidence="3" id="KW-1185">Reference proteome</keyword>
<evidence type="ECO:0000256" key="1">
    <source>
        <dbReference type="SAM" id="MobiDB-lite"/>
    </source>
</evidence>
<dbReference type="Gramene" id="OB0043G10090.1">
    <property type="protein sequence ID" value="OB0043G10090.1"/>
    <property type="gene ID" value="OB0043G10090"/>
</dbReference>
<feature type="region of interest" description="Disordered" evidence="1">
    <location>
        <begin position="395"/>
        <end position="415"/>
    </location>
</feature>
<reference evidence="2" key="1">
    <citation type="submission" date="2015-06" db="UniProtKB">
        <authorList>
            <consortium name="EnsemblPlants"/>
        </authorList>
    </citation>
    <scope>IDENTIFICATION</scope>
</reference>
<name>J3KU75_ORYBR</name>
<organism evidence="2">
    <name type="scientific">Oryza brachyantha</name>
    <name type="common">malo sina</name>
    <dbReference type="NCBI Taxonomy" id="4533"/>
    <lineage>
        <taxon>Eukaryota</taxon>
        <taxon>Viridiplantae</taxon>
        <taxon>Streptophyta</taxon>
        <taxon>Embryophyta</taxon>
        <taxon>Tracheophyta</taxon>
        <taxon>Spermatophyta</taxon>
        <taxon>Magnoliopsida</taxon>
        <taxon>Liliopsida</taxon>
        <taxon>Poales</taxon>
        <taxon>Poaceae</taxon>
        <taxon>BOP clade</taxon>
        <taxon>Oryzoideae</taxon>
        <taxon>Oryzeae</taxon>
        <taxon>Oryzinae</taxon>
        <taxon>Oryza</taxon>
    </lineage>
</organism>